<dbReference type="EMBL" id="JAXBLV010000197">
    <property type="protein sequence ID" value="MDY3561594.1"/>
    <property type="molecule type" value="Genomic_DNA"/>
</dbReference>
<feature type="signal peptide" evidence="1">
    <location>
        <begin position="1"/>
        <end position="24"/>
    </location>
</feature>
<keyword evidence="3" id="KW-1185">Reference proteome</keyword>
<sequence>MKPHIIRSLALFGLVVAAAATARAQNANPDTIEIRNRKDGTTKNYRGYLKVSPAGFQVLTGDKLDKASEPIAPDDIVKVTVGDLPNIKTEVLAAAREKEDAALKVKGNKSATKEYADAVTAYRELGKASGLPDRTKRYLDFKVVSLNQRPVDEMDAADPAGKEAWGKAADKVTADWKDFISTYNAAGKVGWEVWAAARAATRLQTERGKYDEAASVWGSLRRSKELPADARLEAGLQEIDFQIRAKAYSNAALTAADPEMQKATGSRKERLAIYELAAKAGGEGKQLDGVDKIKAAMDKTKDPTVHAAGYAMMGELYLAAGKPRDAMWMFLWVETVVNQDKDEVFKAIARLTELFDAQADEEQSKKYREKIKRFRLIA</sequence>
<comment type="caution">
    <text evidence="2">The sequence shown here is derived from an EMBL/GenBank/DDBJ whole genome shotgun (WGS) entry which is preliminary data.</text>
</comment>
<keyword evidence="1" id="KW-0732">Signal</keyword>
<gene>
    <name evidence="2" type="ORF">R5W23_002872</name>
</gene>
<evidence type="ECO:0000313" key="2">
    <source>
        <dbReference type="EMBL" id="MDY3561594.1"/>
    </source>
</evidence>
<feature type="chain" id="PRO_5047376739" description="Tetratricopeptide repeat protein" evidence="1">
    <location>
        <begin position="25"/>
        <end position="378"/>
    </location>
</feature>
<organism evidence="2 3">
    <name type="scientific">Gemmata algarum</name>
    <dbReference type="NCBI Taxonomy" id="2975278"/>
    <lineage>
        <taxon>Bacteria</taxon>
        <taxon>Pseudomonadati</taxon>
        <taxon>Planctomycetota</taxon>
        <taxon>Planctomycetia</taxon>
        <taxon>Gemmatales</taxon>
        <taxon>Gemmataceae</taxon>
        <taxon>Gemmata</taxon>
    </lineage>
</organism>
<dbReference type="RefSeq" id="WP_261189156.1">
    <property type="nucleotide sequence ID" value="NZ_JAXBLV010000197.1"/>
</dbReference>
<reference evidence="3" key="1">
    <citation type="journal article" date="2023" name="Mar. Drugs">
        <title>Gemmata algarum, a Novel Planctomycete Isolated from an Algal Mat, Displays Antimicrobial Activity.</title>
        <authorList>
            <person name="Kumar G."/>
            <person name="Kallscheuer N."/>
            <person name="Kashif M."/>
            <person name="Ahamad S."/>
            <person name="Jagadeeshwari U."/>
            <person name="Pannikurungottu S."/>
            <person name="Haufschild T."/>
            <person name="Kabuu M."/>
            <person name="Sasikala C."/>
            <person name="Jogler C."/>
            <person name="Ramana C."/>
        </authorList>
    </citation>
    <scope>NUCLEOTIDE SEQUENCE [LARGE SCALE GENOMIC DNA]</scope>
    <source>
        <strain evidence="3">JC673</strain>
    </source>
</reference>
<protein>
    <recommendedName>
        <fullName evidence="4">Tetratricopeptide repeat protein</fullName>
    </recommendedName>
</protein>
<proteinExistence type="predicted"/>
<dbReference type="Proteomes" id="UP001272242">
    <property type="component" value="Unassembled WGS sequence"/>
</dbReference>
<evidence type="ECO:0000256" key="1">
    <source>
        <dbReference type="SAM" id="SignalP"/>
    </source>
</evidence>
<accession>A0ABU5F270</accession>
<evidence type="ECO:0000313" key="3">
    <source>
        <dbReference type="Proteomes" id="UP001272242"/>
    </source>
</evidence>
<evidence type="ECO:0008006" key="4">
    <source>
        <dbReference type="Google" id="ProtNLM"/>
    </source>
</evidence>
<name>A0ABU5F270_9BACT</name>